<protein>
    <submittedName>
        <fullName evidence="3">Beta-lactamase</fullName>
    </submittedName>
</protein>
<dbReference type="AlphaFoldDB" id="E3J3V4"/>
<sequence length="457" mass="48626">MPSEELLVATRRALRHRLAVGQAAGRTPSLMGAVVRGGQLVWSGGRSMIDGHAPDADVQYRIGSITKSFVAVQVMRLRDEGRLDLADPLERHLPGTAAGPLTIAQLLGHTSGLAAETPEPWWERTPGTVRPRLADVLGEPPTRHPAGRRFHYSNPGFALLGALVGRLRGTSWADALRDDVLAPLGMTRTSLSPQAPHAGGFAVHPWADVMLPEPLTDTGVMAPAGQLWSTAADLARWAAFLAGGAEGVLGRATITEMRRPASGPDETDDWATAYGLGLQLRRHGGQVLFGHTGSMPGFLAALWVSEREDVAAVVLANVTSGPAVGSIAADLVQIVAEHEPRPPEPWRPLPTADPELLALTGPWYWGPSPHLLRLLADRGLELTPVGQTGRGSRFRAEVDGTWTGLDGYYAGETLRVVRAPDAAGTHLDLGSFVFTRAPYQPDAPIPGGVGEDGWHAF</sequence>
<organism evidence="3 4">
    <name type="scientific">Pseudofrankia inefficax (strain DSM 45817 / CECT 9037 / DDB 130130 / EuI1c)</name>
    <name type="common">Frankia inefficax</name>
    <dbReference type="NCBI Taxonomy" id="298654"/>
    <lineage>
        <taxon>Bacteria</taxon>
        <taxon>Bacillati</taxon>
        <taxon>Actinomycetota</taxon>
        <taxon>Actinomycetes</taxon>
        <taxon>Frankiales</taxon>
        <taxon>Frankiaceae</taxon>
        <taxon>Pseudofrankia</taxon>
    </lineage>
</organism>
<dbReference type="InterPro" id="IPR056008">
    <property type="entry name" value="DUF7586"/>
</dbReference>
<dbReference type="RefSeq" id="WP_013423705.1">
    <property type="nucleotide sequence ID" value="NC_014666.1"/>
</dbReference>
<gene>
    <name evidence="3" type="ordered locus">FraEuI1c_2553</name>
</gene>
<evidence type="ECO:0000313" key="3">
    <source>
        <dbReference type="EMBL" id="ADP80587.1"/>
    </source>
</evidence>
<dbReference type="Proteomes" id="UP000002484">
    <property type="component" value="Chromosome"/>
</dbReference>
<name>E3J3V4_PSEI1</name>
<feature type="domain" description="DUF7586" evidence="2">
    <location>
        <begin position="353"/>
        <end position="436"/>
    </location>
</feature>
<evidence type="ECO:0000313" key="4">
    <source>
        <dbReference type="Proteomes" id="UP000002484"/>
    </source>
</evidence>
<dbReference type="InterPro" id="IPR001466">
    <property type="entry name" value="Beta-lactam-related"/>
</dbReference>
<proteinExistence type="predicted"/>
<dbReference type="HOGENOM" id="CLU_020027_2_0_11"/>
<evidence type="ECO:0000259" key="2">
    <source>
        <dbReference type="Pfam" id="PF24491"/>
    </source>
</evidence>
<accession>E3J3V4</accession>
<feature type="domain" description="Beta-lactamase-related" evidence="1">
    <location>
        <begin position="20"/>
        <end position="335"/>
    </location>
</feature>
<dbReference type="Pfam" id="PF00144">
    <property type="entry name" value="Beta-lactamase"/>
    <property type="match status" value="1"/>
</dbReference>
<dbReference type="KEGG" id="fri:FraEuI1c_2553"/>
<dbReference type="PANTHER" id="PTHR46825:SF7">
    <property type="entry name" value="D-ALANYL-D-ALANINE CARBOXYPEPTIDASE"/>
    <property type="match status" value="1"/>
</dbReference>
<evidence type="ECO:0000259" key="1">
    <source>
        <dbReference type="Pfam" id="PF00144"/>
    </source>
</evidence>
<dbReference type="InterPro" id="IPR012338">
    <property type="entry name" value="Beta-lactam/transpept-like"/>
</dbReference>
<dbReference type="Gene3D" id="3.40.710.10">
    <property type="entry name" value="DD-peptidase/beta-lactamase superfamily"/>
    <property type="match status" value="1"/>
</dbReference>
<dbReference type="eggNOG" id="COG1680">
    <property type="taxonomic scope" value="Bacteria"/>
</dbReference>
<dbReference type="STRING" id="298654.FraEuI1c_2553"/>
<reference evidence="3 4" key="1">
    <citation type="submission" date="2010-10" db="EMBL/GenBank/DDBJ databases">
        <title>Complete sequence of Frankia sp. EuI1c.</title>
        <authorList>
            <consortium name="US DOE Joint Genome Institute"/>
            <person name="Lucas S."/>
            <person name="Copeland A."/>
            <person name="Lapidus A."/>
            <person name="Cheng J.-F."/>
            <person name="Bruce D."/>
            <person name="Goodwin L."/>
            <person name="Pitluck S."/>
            <person name="Chertkov O."/>
            <person name="Detter J.C."/>
            <person name="Han C."/>
            <person name="Tapia R."/>
            <person name="Land M."/>
            <person name="Hauser L."/>
            <person name="Jeffries C."/>
            <person name="Kyrpides N."/>
            <person name="Ivanova N."/>
            <person name="Mikhailova N."/>
            <person name="Beauchemin N."/>
            <person name="Sen A."/>
            <person name="Sur S.A."/>
            <person name="Gtari M."/>
            <person name="Wall L."/>
            <person name="Tisa L."/>
            <person name="Woyke T."/>
        </authorList>
    </citation>
    <scope>NUCLEOTIDE SEQUENCE [LARGE SCALE GENOMIC DNA]</scope>
    <source>
        <strain evidence="4">DSM 45817 / CECT 9037 / EuI1c</strain>
    </source>
</reference>
<dbReference type="PANTHER" id="PTHR46825">
    <property type="entry name" value="D-ALANYL-D-ALANINE-CARBOXYPEPTIDASE/ENDOPEPTIDASE AMPH"/>
    <property type="match status" value="1"/>
</dbReference>
<keyword evidence="4" id="KW-1185">Reference proteome</keyword>
<dbReference type="InParanoid" id="E3J3V4"/>
<dbReference type="SUPFAM" id="SSF56601">
    <property type="entry name" value="beta-lactamase/transpeptidase-like"/>
    <property type="match status" value="1"/>
</dbReference>
<dbReference type="InterPro" id="IPR050491">
    <property type="entry name" value="AmpC-like"/>
</dbReference>
<dbReference type="Pfam" id="PF24491">
    <property type="entry name" value="DUF7586"/>
    <property type="match status" value="1"/>
</dbReference>
<dbReference type="EMBL" id="CP002299">
    <property type="protein sequence ID" value="ADP80587.1"/>
    <property type="molecule type" value="Genomic_DNA"/>
</dbReference>